<dbReference type="AlphaFoldDB" id="A0A0S7C643"/>
<organism evidence="1">
    <name type="scientific">Lentimicrobium saccharophilum</name>
    <dbReference type="NCBI Taxonomy" id="1678841"/>
    <lineage>
        <taxon>Bacteria</taxon>
        <taxon>Pseudomonadati</taxon>
        <taxon>Bacteroidota</taxon>
        <taxon>Bacteroidia</taxon>
        <taxon>Bacteroidales</taxon>
        <taxon>Lentimicrobiaceae</taxon>
        <taxon>Lentimicrobium</taxon>
    </lineage>
</organism>
<accession>A0A0S7C643</accession>
<gene>
    <name evidence="1" type="ORF">TBC1_12595</name>
</gene>
<dbReference type="Proteomes" id="UP000053091">
    <property type="component" value="Unassembled WGS sequence"/>
</dbReference>
<reference evidence="1" key="1">
    <citation type="journal article" date="2015" name="Genome Announc.">
        <title>Draft Genome Sequence of Bacteroidales Strain TBC1, a Novel Isolate from a Methanogenic Wastewater Treatment System.</title>
        <authorList>
            <person name="Tourlousse D.M."/>
            <person name="Matsuura N."/>
            <person name="Sun L."/>
            <person name="Toyonaga M."/>
            <person name="Kuroda K."/>
            <person name="Ohashi A."/>
            <person name="Cruz R."/>
            <person name="Yamaguchi T."/>
            <person name="Sekiguchi Y."/>
        </authorList>
    </citation>
    <scope>NUCLEOTIDE SEQUENCE [LARGE SCALE GENOMIC DNA]</scope>
    <source>
        <strain evidence="1">TBC1</strain>
    </source>
</reference>
<dbReference type="STRING" id="1678841.TBC1_12595"/>
<name>A0A0S7C643_9BACT</name>
<evidence type="ECO:0000313" key="2">
    <source>
        <dbReference type="Proteomes" id="UP000053091"/>
    </source>
</evidence>
<evidence type="ECO:0000313" key="1">
    <source>
        <dbReference type="EMBL" id="GAP44784.1"/>
    </source>
</evidence>
<keyword evidence="2" id="KW-1185">Reference proteome</keyword>
<protein>
    <submittedName>
        <fullName evidence="1">Uncharacterized protein</fullName>
    </submittedName>
</protein>
<proteinExistence type="predicted"/>
<dbReference type="EMBL" id="DF968183">
    <property type="protein sequence ID" value="GAP44784.1"/>
    <property type="molecule type" value="Genomic_DNA"/>
</dbReference>
<sequence length="111" mass="12722">MQVTVIRVFSTCFHDEYMCLMVHFPLFPQSIAGIRPADFFYKTPSQSGTVRILVGVKIINSPVIYAILISAPRSVVMFSPDDHVRYPYFPVTRALLLNFTLKEKESYKVSE</sequence>